<sequence length="44" mass="5013">MDTNITKKGSNYNILLNHLFEMPVQSQHHTIRVNKGCKQCLVAS</sequence>
<reference evidence="1" key="1">
    <citation type="submission" date="2014-09" db="EMBL/GenBank/DDBJ databases">
        <authorList>
            <person name="Magalhaes I.L.F."/>
            <person name="Oliveira U."/>
            <person name="Santos F.R."/>
            <person name="Vidigal T.H.D.A."/>
            <person name="Brescovit A.D."/>
            <person name="Santos A.J."/>
        </authorList>
    </citation>
    <scope>NUCLEOTIDE SEQUENCE</scope>
    <source>
        <tissue evidence="1">Shoot tissue taken approximately 20 cm above the soil surface</tissue>
    </source>
</reference>
<accession>A0A0A8ZDG6</accession>
<organism evidence="1">
    <name type="scientific">Arundo donax</name>
    <name type="common">Giant reed</name>
    <name type="synonym">Donax arundinaceus</name>
    <dbReference type="NCBI Taxonomy" id="35708"/>
    <lineage>
        <taxon>Eukaryota</taxon>
        <taxon>Viridiplantae</taxon>
        <taxon>Streptophyta</taxon>
        <taxon>Embryophyta</taxon>
        <taxon>Tracheophyta</taxon>
        <taxon>Spermatophyta</taxon>
        <taxon>Magnoliopsida</taxon>
        <taxon>Liliopsida</taxon>
        <taxon>Poales</taxon>
        <taxon>Poaceae</taxon>
        <taxon>PACMAD clade</taxon>
        <taxon>Arundinoideae</taxon>
        <taxon>Arundineae</taxon>
        <taxon>Arundo</taxon>
    </lineage>
</organism>
<reference evidence="1" key="2">
    <citation type="journal article" date="2015" name="Data Brief">
        <title>Shoot transcriptome of the giant reed, Arundo donax.</title>
        <authorList>
            <person name="Barrero R.A."/>
            <person name="Guerrero F.D."/>
            <person name="Moolhuijzen P."/>
            <person name="Goolsby J.A."/>
            <person name="Tidwell J."/>
            <person name="Bellgard S.E."/>
            <person name="Bellgard M.I."/>
        </authorList>
    </citation>
    <scope>NUCLEOTIDE SEQUENCE</scope>
    <source>
        <tissue evidence="1">Shoot tissue taken approximately 20 cm above the soil surface</tissue>
    </source>
</reference>
<protein>
    <submittedName>
        <fullName evidence="1">Uncharacterized protein</fullName>
    </submittedName>
</protein>
<dbReference type="AlphaFoldDB" id="A0A0A8ZDG6"/>
<name>A0A0A8ZDG6_ARUDO</name>
<proteinExistence type="predicted"/>
<dbReference type="EMBL" id="GBRH01262207">
    <property type="protein sequence ID" value="JAD35688.1"/>
    <property type="molecule type" value="Transcribed_RNA"/>
</dbReference>
<evidence type="ECO:0000313" key="1">
    <source>
        <dbReference type="EMBL" id="JAD35688.1"/>
    </source>
</evidence>